<protein>
    <submittedName>
        <fullName evidence="2">Uncharacterized protein</fullName>
    </submittedName>
</protein>
<name>A0A3P6AN27_BRAOL</name>
<gene>
    <name evidence="2" type="ORF">BOLC3T17374H</name>
</gene>
<feature type="transmembrane region" description="Helical" evidence="1">
    <location>
        <begin position="28"/>
        <end position="46"/>
    </location>
</feature>
<dbReference type="EMBL" id="LR031872">
    <property type="protein sequence ID" value="VDC94032.1"/>
    <property type="molecule type" value="Genomic_DNA"/>
</dbReference>
<keyword evidence="1" id="KW-1133">Transmembrane helix</keyword>
<proteinExistence type="predicted"/>
<keyword evidence="1" id="KW-0472">Membrane</keyword>
<evidence type="ECO:0000313" key="2">
    <source>
        <dbReference type="EMBL" id="VDC94032.1"/>
    </source>
</evidence>
<accession>A0A3P6AN27</accession>
<reference evidence="2" key="1">
    <citation type="submission" date="2018-11" db="EMBL/GenBank/DDBJ databases">
        <authorList>
            <consortium name="Genoscope - CEA"/>
            <person name="William W."/>
        </authorList>
    </citation>
    <scope>NUCLEOTIDE SEQUENCE</scope>
</reference>
<keyword evidence="1" id="KW-0812">Transmembrane</keyword>
<organism evidence="2">
    <name type="scientific">Brassica oleracea</name>
    <name type="common">Wild cabbage</name>
    <dbReference type="NCBI Taxonomy" id="3712"/>
    <lineage>
        <taxon>Eukaryota</taxon>
        <taxon>Viridiplantae</taxon>
        <taxon>Streptophyta</taxon>
        <taxon>Embryophyta</taxon>
        <taxon>Tracheophyta</taxon>
        <taxon>Spermatophyta</taxon>
        <taxon>Magnoliopsida</taxon>
        <taxon>eudicotyledons</taxon>
        <taxon>Gunneridae</taxon>
        <taxon>Pentapetalae</taxon>
        <taxon>rosids</taxon>
        <taxon>malvids</taxon>
        <taxon>Brassicales</taxon>
        <taxon>Brassicaceae</taxon>
        <taxon>Brassiceae</taxon>
        <taxon>Brassica</taxon>
    </lineage>
</organism>
<dbReference type="AlphaFoldDB" id="A0A3P6AN27"/>
<evidence type="ECO:0000256" key="1">
    <source>
        <dbReference type="SAM" id="Phobius"/>
    </source>
</evidence>
<sequence length="68" mass="7413">MGQSGADLGEALVGGIKIKFNLTKENPAYIFIGTAIGIMVQGFEWIQRRESYHGRGSCRTELDYGSSS</sequence>